<evidence type="ECO:0008006" key="2">
    <source>
        <dbReference type="Google" id="ProtNLM"/>
    </source>
</evidence>
<gene>
    <name evidence="1" type="ORF">METZ01_LOCUS387424</name>
</gene>
<protein>
    <recommendedName>
        <fullName evidence="2">DUF1552 domain-containing protein</fullName>
    </recommendedName>
</protein>
<reference evidence="1" key="1">
    <citation type="submission" date="2018-05" db="EMBL/GenBank/DDBJ databases">
        <authorList>
            <person name="Lanie J.A."/>
            <person name="Ng W.-L."/>
            <person name="Kazmierczak K.M."/>
            <person name="Andrzejewski T.M."/>
            <person name="Davidsen T.M."/>
            <person name="Wayne K.J."/>
            <person name="Tettelin H."/>
            <person name="Glass J.I."/>
            <person name="Rusch D."/>
            <person name="Podicherti R."/>
            <person name="Tsui H.-C.T."/>
            <person name="Winkler M.E."/>
        </authorList>
    </citation>
    <scope>NUCLEOTIDE SEQUENCE</scope>
</reference>
<accession>A0A382UK41</accession>
<dbReference type="PROSITE" id="PS51318">
    <property type="entry name" value="TAT"/>
    <property type="match status" value="1"/>
</dbReference>
<dbReference type="Pfam" id="PF07586">
    <property type="entry name" value="HXXSHH"/>
    <property type="match status" value="1"/>
</dbReference>
<dbReference type="InterPro" id="IPR011447">
    <property type="entry name" value="DUF1552"/>
</dbReference>
<organism evidence="1">
    <name type="scientific">marine metagenome</name>
    <dbReference type="NCBI Taxonomy" id="408172"/>
    <lineage>
        <taxon>unclassified sequences</taxon>
        <taxon>metagenomes</taxon>
        <taxon>ecological metagenomes</taxon>
    </lineage>
</organism>
<evidence type="ECO:0000313" key="1">
    <source>
        <dbReference type="EMBL" id="SVD34570.1"/>
    </source>
</evidence>
<feature type="non-terminal residue" evidence="1">
    <location>
        <position position="221"/>
    </location>
</feature>
<proteinExistence type="predicted"/>
<dbReference type="EMBL" id="UINC01144822">
    <property type="protein sequence ID" value="SVD34570.1"/>
    <property type="molecule type" value="Genomic_DNA"/>
</dbReference>
<dbReference type="AlphaFoldDB" id="A0A382UK41"/>
<name>A0A382UK41_9ZZZZ</name>
<sequence>MSKPMDRRTMLKGAGFAVALPLLDAMIPASAAFGRNSKAYKGPMRFLGTGTPLGMHPSNFHPKMATRDYEVPRSLTAIEHIRNDFTVFSNLDHGLSGGHYSNHTLFSGVKVEEHKDHDEGNVTIDQRYAEHVFSQTRYSSLCLWNSDYSWTRRGVKVPSIKSTPHAFALLFEDTSGISSKRRRRNKSKFSAYPEESTADLEARNSVLDAIRGDAKSLEARL</sequence>
<dbReference type="InterPro" id="IPR006311">
    <property type="entry name" value="TAT_signal"/>
</dbReference>